<keyword evidence="2" id="KW-1185">Reference proteome</keyword>
<reference evidence="2" key="1">
    <citation type="submission" date="2013-10" db="EMBL/GenBank/DDBJ databases">
        <title>Genome sequencing of Onchocerca volvulus.</title>
        <authorList>
            <person name="Cotton J."/>
            <person name="Tsai J."/>
            <person name="Stanley E."/>
            <person name="Tracey A."/>
            <person name="Holroyd N."/>
            <person name="Lustigman S."/>
            <person name="Berriman M."/>
        </authorList>
    </citation>
    <scope>NUCLEOTIDE SEQUENCE</scope>
</reference>
<evidence type="ECO:0000313" key="2">
    <source>
        <dbReference type="Proteomes" id="UP000024404"/>
    </source>
</evidence>
<organism evidence="1 2">
    <name type="scientific">Onchocerca volvulus</name>
    <dbReference type="NCBI Taxonomy" id="6282"/>
    <lineage>
        <taxon>Eukaryota</taxon>
        <taxon>Metazoa</taxon>
        <taxon>Ecdysozoa</taxon>
        <taxon>Nematoda</taxon>
        <taxon>Chromadorea</taxon>
        <taxon>Rhabditida</taxon>
        <taxon>Spirurina</taxon>
        <taxon>Spiruromorpha</taxon>
        <taxon>Filarioidea</taxon>
        <taxon>Onchocercidae</taxon>
        <taxon>Onchocerca</taxon>
    </lineage>
</organism>
<reference evidence="1" key="2">
    <citation type="submission" date="2022-06" db="UniProtKB">
        <authorList>
            <consortium name="EnsemblMetazoa"/>
        </authorList>
    </citation>
    <scope>IDENTIFICATION</scope>
</reference>
<sequence>MRNKGPLIIGVITANEPRCGNHRRSWVARSLLLRSSLLSSLQSTDGIDRMLYRLFSITYDLQKPLAFEKCGVQKFIAEISSIISWIAIIWTTLNDLLYAPDFVSGTKRRSHEVKLQWQFTLNKTVDLQYLAETVAINKNISSTVHRILNLINEEVTLIVLARHKKKAEAEIEFIRNKRWGSSKIEGTLLNFKAEMPKQELSDIQKLNFLLSCFKREPKEQYGDTGNSKKRVARTQACNTGYEKRSVQVKTN</sequence>
<dbReference type="EnsemblMetazoa" id="OVOC12383.1">
    <property type="protein sequence ID" value="OVOC12383.1"/>
    <property type="gene ID" value="WBGene00249192"/>
</dbReference>
<proteinExistence type="predicted"/>
<dbReference type="Proteomes" id="UP000024404">
    <property type="component" value="Unassembled WGS sequence"/>
</dbReference>
<accession>A0A8R1XMW7</accession>
<name>A0A8R1XMW7_ONCVO</name>
<evidence type="ECO:0000313" key="1">
    <source>
        <dbReference type="EnsemblMetazoa" id="OVOC12383.1"/>
    </source>
</evidence>
<dbReference type="EMBL" id="CMVM020000449">
    <property type="status" value="NOT_ANNOTATED_CDS"/>
    <property type="molecule type" value="Genomic_DNA"/>
</dbReference>
<protein>
    <submittedName>
        <fullName evidence="1">Uncharacterized protein</fullName>
    </submittedName>
</protein>
<dbReference type="AlphaFoldDB" id="A0A8R1XMW7"/>